<name>A0A4P6K077_KTERU</name>
<dbReference type="AlphaFoldDB" id="A0A4P6K077"/>
<dbReference type="Gene3D" id="1.10.10.1320">
    <property type="entry name" value="Anti-sigma factor, zinc-finger domain"/>
    <property type="match status" value="1"/>
</dbReference>
<reference evidence="1 2" key="1">
    <citation type="submission" date="2019-01" db="EMBL/GenBank/DDBJ databases">
        <title>Ktedonosporobacter rubrisoli SCAWS-G2.</title>
        <authorList>
            <person name="Huang Y."/>
            <person name="Yan B."/>
        </authorList>
    </citation>
    <scope>NUCLEOTIDE SEQUENCE [LARGE SCALE GENOMIC DNA]</scope>
    <source>
        <strain evidence="1 2">SCAWS-G2</strain>
    </source>
</reference>
<organism evidence="1 2">
    <name type="scientific">Ktedonosporobacter rubrisoli</name>
    <dbReference type="NCBI Taxonomy" id="2509675"/>
    <lineage>
        <taxon>Bacteria</taxon>
        <taxon>Bacillati</taxon>
        <taxon>Chloroflexota</taxon>
        <taxon>Ktedonobacteria</taxon>
        <taxon>Ktedonobacterales</taxon>
        <taxon>Ktedonosporobacteraceae</taxon>
        <taxon>Ktedonosporobacter</taxon>
    </lineage>
</organism>
<gene>
    <name evidence="1" type="ORF">EPA93_37860</name>
</gene>
<evidence type="ECO:0000313" key="1">
    <source>
        <dbReference type="EMBL" id="QBD81434.1"/>
    </source>
</evidence>
<evidence type="ECO:0000313" key="2">
    <source>
        <dbReference type="Proteomes" id="UP000290365"/>
    </source>
</evidence>
<dbReference type="KEGG" id="kbs:EPA93_37860"/>
<protein>
    <recommendedName>
        <fullName evidence="3">Zinc-finger domain-containing protein</fullName>
    </recommendedName>
</protein>
<dbReference type="EMBL" id="CP035758">
    <property type="protein sequence ID" value="QBD81434.1"/>
    <property type="molecule type" value="Genomic_DNA"/>
</dbReference>
<dbReference type="RefSeq" id="WP_129892495.1">
    <property type="nucleotide sequence ID" value="NZ_CP035758.1"/>
</dbReference>
<keyword evidence="2" id="KW-1185">Reference proteome</keyword>
<dbReference type="OrthoDB" id="157881at2"/>
<proteinExistence type="predicted"/>
<dbReference type="InterPro" id="IPR041916">
    <property type="entry name" value="Anti_sigma_zinc_sf"/>
</dbReference>
<accession>A0A4P6K077</accession>
<evidence type="ECO:0008006" key="3">
    <source>
        <dbReference type="Google" id="ProtNLM"/>
    </source>
</evidence>
<dbReference type="Proteomes" id="UP000290365">
    <property type="component" value="Chromosome"/>
</dbReference>
<sequence>MDCLHSMAPDDEALLRYVLDNEPLPKFAKVHIEQCAICQQRLDDFRRPHDFLLSRLYRSQCPDVTALNHYCAGLLPADEVVAIAEHVEQCPLCANEVAEIHQVLADFEPFPQTTSENKLYTGLRCIFAQLVPWQPQFVTRGEPANVNEPSWPRQYRAESMNISLHLSRSASGETLLLGLFSSTDPAESTEDLEGLTVKLARTVGTQARQDEVNGHHMPPMFTQVDDLGNIVFKAVSPGMYTLSVYLPDAELVITGLSIAR</sequence>